<keyword evidence="2" id="KW-1185">Reference proteome</keyword>
<dbReference type="SUPFAM" id="SSF53098">
    <property type="entry name" value="Ribonuclease H-like"/>
    <property type="match status" value="1"/>
</dbReference>
<gene>
    <name evidence="1" type="ORF">WOLCODRAFT_90905</name>
</gene>
<dbReference type="Proteomes" id="UP000218811">
    <property type="component" value="Unassembled WGS sequence"/>
</dbReference>
<reference evidence="1 2" key="1">
    <citation type="journal article" date="2012" name="Science">
        <title>The Paleozoic origin of enzymatic lignin decomposition reconstructed from 31 fungal genomes.</title>
        <authorList>
            <person name="Floudas D."/>
            <person name="Binder M."/>
            <person name="Riley R."/>
            <person name="Barry K."/>
            <person name="Blanchette R.A."/>
            <person name="Henrissat B."/>
            <person name="Martinez A.T."/>
            <person name="Otillar R."/>
            <person name="Spatafora J.W."/>
            <person name="Yadav J.S."/>
            <person name="Aerts A."/>
            <person name="Benoit I."/>
            <person name="Boyd A."/>
            <person name="Carlson A."/>
            <person name="Copeland A."/>
            <person name="Coutinho P.M."/>
            <person name="de Vries R.P."/>
            <person name="Ferreira P."/>
            <person name="Findley K."/>
            <person name="Foster B."/>
            <person name="Gaskell J."/>
            <person name="Glotzer D."/>
            <person name="Gorecki P."/>
            <person name="Heitman J."/>
            <person name="Hesse C."/>
            <person name="Hori C."/>
            <person name="Igarashi K."/>
            <person name="Jurgens J.A."/>
            <person name="Kallen N."/>
            <person name="Kersten P."/>
            <person name="Kohler A."/>
            <person name="Kuees U."/>
            <person name="Kumar T.K.A."/>
            <person name="Kuo A."/>
            <person name="LaButti K."/>
            <person name="Larrondo L.F."/>
            <person name="Lindquist E."/>
            <person name="Ling A."/>
            <person name="Lombard V."/>
            <person name="Lucas S."/>
            <person name="Lundell T."/>
            <person name="Martin R."/>
            <person name="McLaughlin D.J."/>
            <person name="Morgenstern I."/>
            <person name="Morin E."/>
            <person name="Murat C."/>
            <person name="Nagy L.G."/>
            <person name="Nolan M."/>
            <person name="Ohm R.A."/>
            <person name="Patyshakuliyeva A."/>
            <person name="Rokas A."/>
            <person name="Ruiz-Duenas F.J."/>
            <person name="Sabat G."/>
            <person name="Salamov A."/>
            <person name="Samejima M."/>
            <person name="Schmutz J."/>
            <person name="Slot J.C."/>
            <person name="St John F."/>
            <person name="Stenlid J."/>
            <person name="Sun H."/>
            <person name="Sun S."/>
            <person name="Syed K."/>
            <person name="Tsang A."/>
            <person name="Wiebenga A."/>
            <person name="Young D."/>
            <person name="Pisabarro A."/>
            <person name="Eastwood D.C."/>
            <person name="Martin F."/>
            <person name="Cullen D."/>
            <person name="Grigoriev I.V."/>
            <person name="Hibbett D.S."/>
        </authorList>
    </citation>
    <scope>NUCLEOTIDE SEQUENCE [LARGE SCALE GENOMIC DNA]</scope>
    <source>
        <strain evidence="1 2">MD-104</strain>
    </source>
</reference>
<protein>
    <recommendedName>
        <fullName evidence="3">HAT C-terminal dimerisation domain-containing protein</fullName>
    </recommendedName>
</protein>
<evidence type="ECO:0008006" key="3">
    <source>
        <dbReference type="Google" id="ProtNLM"/>
    </source>
</evidence>
<proteinExistence type="predicted"/>
<dbReference type="STRING" id="742152.A0A2H3JX55"/>
<dbReference type="AlphaFoldDB" id="A0A2H3JX55"/>
<accession>A0A2H3JX55</accession>
<organism evidence="1 2">
    <name type="scientific">Wolfiporia cocos (strain MD-104)</name>
    <name type="common">Brown rot fungus</name>
    <dbReference type="NCBI Taxonomy" id="742152"/>
    <lineage>
        <taxon>Eukaryota</taxon>
        <taxon>Fungi</taxon>
        <taxon>Dikarya</taxon>
        <taxon>Basidiomycota</taxon>
        <taxon>Agaricomycotina</taxon>
        <taxon>Agaricomycetes</taxon>
        <taxon>Polyporales</taxon>
        <taxon>Phaeolaceae</taxon>
        <taxon>Wolfiporia</taxon>
    </lineage>
</organism>
<dbReference type="OMA" id="AICIRED"/>
<name>A0A2H3JX55_WOLCO</name>
<sequence>MSHDVPAGSACVQLEEMDCLKHRKFNTLLLDGWEDISVLAETCKHSSCNCQWHCITAEEATKKMGVDWHHIAAVMTDNPTTMITTFPCFLHLMNTTIGKIMDFSAVQDVLKKTACIISFFNSSHYCGGQLDNLVKEGRVKRSLKTHTETRWYTLVLQLLSVDAYKDTLVRLALRPDAQHKQNGLTPVTPDVIRIVLDSEIWGLIKQTIKICKPLVDAIGNIESQEATLVDCMLELICCTRKMYHITYDDGKSLGFWLYVKAIFNHQFHAMNTEYHSLSLFLHPLCQKLAISQAANGWLFEHHCQTALKIAKQYQYNACKGVFLGAQDGKVWWEGLAAKSNWHPIKYLAIMLHKVVLHAADVERLFSDLNIIQGIWRSRLTMYAFKALGKLWCNYTYHIHEHTWSLDQPICHRHTHMHTQQDCGINIDLATDLEKMFVWKAPLSICRSDSISTEGPESISPDEIEAAFADLHKQQPDDAIDPILEGTQIGAVKIFDLEELE</sequence>
<evidence type="ECO:0000313" key="1">
    <source>
        <dbReference type="EMBL" id="PCH44563.1"/>
    </source>
</evidence>
<dbReference type="OrthoDB" id="2802234at2759"/>
<evidence type="ECO:0000313" key="2">
    <source>
        <dbReference type="Proteomes" id="UP000218811"/>
    </source>
</evidence>
<dbReference type="InterPro" id="IPR012337">
    <property type="entry name" value="RNaseH-like_sf"/>
</dbReference>
<dbReference type="EMBL" id="KB468157">
    <property type="protein sequence ID" value="PCH44563.1"/>
    <property type="molecule type" value="Genomic_DNA"/>
</dbReference>